<evidence type="ECO:0000313" key="2">
    <source>
        <dbReference type="Proteomes" id="UP000682782"/>
    </source>
</evidence>
<protein>
    <submittedName>
        <fullName evidence="1">Sortase</fullName>
    </submittedName>
</protein>
<sequence>MKKLLAWILAFLLLAVVFGHFLYPVLSDQLGRHRDAEIMQGYREKTAAMDKEQREKLFAEAAEWNAGLEEIRMEDIFTAGITRTTRDYQNHMNVHSGVIAGLVIPDIGISLPVYHLSTETPATQKLIHVDTSSLPADGSRENIVLAGPGVLKAEGILGDIGLTDDRMLEDLDKLIPGSLVILNVLDRTMVYRVKGVQMLSPAGLKELDLTPGEGDEKLTLVSQRKDQRLLVQAERIPIREARTLLAENDQATFPANWQNVLLLGCPVLLAGLLVLWMIELIRGRFYRLPDEGKREDPEQMEKALETMDQISNEIKEEEET</sequence>
<name>A0AC61NCC0_9FIRM</name>
<organism evidence="1 2">
    <name type="scientific">Aristaeella hokkaidonensis</name>
    <dbReference type="NCBI Taxonomy" id="3046382"/>
    <lineage>
        <taxon>Bacteria</taxon>
        <taxon>Bacillati</taxon>
        <taxon>Bacillota</taxon>
        <taxon>Clostridia</taxon>
        <taxon>Eubacteriales</taxon>
        <taxon>Aristaeellaceae</taxon>
        <taxon>Aristaeella</taxon>
    </lineage>
</organism>
<accession>A0AC61NCC0</accession>
<reference evidence="1" key="1">
    <citation type="submission" date="2021-01" db="EMBL/GenBank/DDBJ databases">
        <title>Complete genome sequence of Clostridiales bacterium R-7.</title>
        <authorList>
            <person name="Mahoney-Kurpe S.C."/>
            <person name="Palevich N."/>
            <person name="Koike S."/>
            <person name="Moon C.D."/>
            <person name="Attwood G.T."/>
        </authorList>
    </citation>
    <scope>NUCLEOTIDE SEQUENCE</scope>
    <source>
        <strain evidence="1">R-7</strain>
    </source>
</reference>
<proteinExistence type="predicted"/>
<keyword evidence="2" id="KW-1185">Reference proteome</keyword>
<evidence type="ECO:0000313" key="1">
    <source>
        <dbReference type="EMBL" id="QUC68306.1"/>
    </source>
</evidence>
<dbReference type="Proteomes" id="UP000682782">
    <property type="component" value="Chromosome"/>
</dbReference>
<dbReference type="EMBL" id="CP068393">
    <property type="protein sequence ID" value="QUC68306.1"/>
    <property type="molecule type" value="Genomic_DNA"/>
</dbReference>
<gene>
    <name evidence="1" type="ORF">JYE49_06320</name>
</gene>